<dbReference type="Pfam" id="PF00107">
    <property type="entry name" value="ADH_zinc_N"/>
    <property type="match status" value="1"/>
</dbReference>
<evidence type="ECO:0000256" key="2">
    <source>
        <dbReference type="ARBA" id="ARBA00023002"/>
    </source>
</evidence>
<dbReference type="SUPFAM" id="SSF50129">
    <property type="entry name" value="GroES-like"/>
    <property type="match status" value="1"/>
</dbReference>
<accession>A0AAN6MPF1</accession>
<comment type="caution">
    <text evidence="4">The sequence shown here is derived from an EMBL/GenBank/DDBJ whole genome shotgun (WGS) entry which is preliminary data.</text>
</comment>
<dbReference type="InterPro" id="IPR011032">
    <property type="entry name" value="GroES-like_sf"/>
</dbReference>
<reference evidence="4" key="2">
    <citation type="submission" date="2023-05" db="EMBL/GenBank/DDBJ databases">
        <authorList>
            <consortium name="Lawrence Berkeley National Laboratory"/>
            <person name="Steindorff A."/>
            <person name="Hensen N."/>
            <person name="Bonometti L."/>
            <person name="Westerberg I."/>
            <person name="Brannstrom I.O."/>
            <person name="Guillou S."/>
            <person name="Cros-Aarteil S."/>
            <person name="Calhoun S."/>
            <person name="Haridas S."/>
            <person name="Kuo A."/>
            <person name="Mondo S."/>
            <person name="Pangilinan J."/>
            <person name="Riley R."/>
            <person name="Labutti K."/>
            <person name="Andreopoulos B."/>
            <person name="Lipzen A."/>
            <person name="Chen C."/>
            <person name="Yanf M."/>
            <person name="Daum C."/>
            <person name="Ng V."/>
            <person name="Clum A."/>
            <person name="Ohm R."/>
            <person name="Martin F."/>
            <person name="Silar P."/>
            <person name="Natvig D."/>
            <person name="Lalanne C."/>
            <person name="Gautier V."/>
            <person name="Ament-Velasquez S.L."/>
            <person name="Kruys A."/>
            <person name="Hutchinson M.I."/>
            <person name="Powell A.J."/>
            <person name="Barry K."/>
            <person name="Miller A.N."/>
            <person name="Grigoriev I.V."/>
            <person name="Debuchy R."/>
            <person name="Gladieux P."/>
            <person name="Thoren M.H."/>
            <person name="Johannesson H."/>
        </authorList>
    </citation>
    <scope>NUCLEOTIDE SEQUENCE</scope>
    <source>
        <strain evidence="4">CBS 103.79</strain>
    </source>
</reference>
<dbReference type="AlphaFoldDB" id="A0AAN6MPF1"/>
<evidence type="ECO:0000313" key="5">
    <source>
        <dbReference type="Proteomes" id="UP001303889"/>
    </source>
</evidence>
<keyword evidence="2" id="KW-0560">Oxidoreductase</keyword>
<keyword evidence="5" id="KW-1185">Reference proteome</keyword>
<evidence type="ECO:0000313" key="4">
    <source>
        <dbReference type="EMBL" id="KAK3904046.1"/>
    </source>
</evidence>
<dbReference type="InterPro" id="IPR036291">
    <property type="entry name" value="NAD(P)-bd_dom_sf"/>
</dbReference>
<dbReference type="Gene3D" id="3.90.180.10">
    <property type="entry name" value="Medium-chain alcohol dehydrogenases, catalytic domain"/>
    <property type="match status" value="1"/>
</dbReference>
<dbReference type="PANTHER" id="PTHR45348">
    <property type="entry name" value="HYPOTHETICAL OXIDOREDUCTASE (EUROFUNG)"/>
    <property type="match status" value="1"/>
</dbReference>
<dbReference type="InterPro" id="IPR020843">
    <property type="entry name" value="ER"/>
</dbReference>
<proteinExistence type="inferred from homology"/>
<evidence type="ECO:0000259" key="3">
    <source>
        <dbReference type="SMART" id="SM00829"/>
    </source>
</evidence>
<dbReference type="Proteomes" id="UP001303889">
    <property type="component" value="Unassembled WGS sequence"/>
</dbReference>
<evidence type="ECO:0000256" key="1">
    <source>
        <dbReference type="ARBA" id="ARBA00008072"/>
    </source>
</evidence>
<protein>
    <submittedName>
        <fullName evidence="4">Protein TOXD</fullName>
    </submittedName>
</protein>
<dbReference type="SUPFAM" id="SSF51735">
    <property type="entry name" value="NAD(P)-binding Rossmann-fold domains"/>
    <property type="match status" value="1"/>
</dbReference>
<dbReference type="PANTHER" id="PTHR45348:SF7">
    <property type="entry name" value="ZINC BINDING OXIDOREDUCTASE, PUTATIVE-RELATED"/>
    <property type="match status" value="1"/>
</dbReference>
<reference evidence="4" key="1">
    <citation type="journal article" date="2023" name="Mol. Phylogenet. Evol.">
        <title>Genome-scale phylogeny and comparative genomics of the fungal order Sordariales.</title>
        <authorList>
            <person name="Hensen N."/>
            <person name="Bonometti L."/>
            <person name="Westerberg I."/>
            <person name="Brannstrom I.O."/>
            <person name="Guillou S."/>
            <person name="Cros-Aarteil S."/>
            <person name="Calhoun S."/>
            <person name="Haridas S."/>
            <person name="Kuo A."/>
            <person name="Mondo S."/>
            <person name="Pangilinan J."/>
            <person name="Riley R."/>
            <person name="LaButti K."/>
            <person name="Andreopoulos B."/>
            <person name="Lipzen A."/>
            <person name="Chen C."/>
            <person name="Yan M."/>
            <person name="Daum C."/>
            <person name="Ng V."/>
            <person name="Clum A."/>
            <person name="Steindorff A."/>
            <person name="Ohm R.A."/>
            <person name="Martin F."/>
            <person name="Silar P."/>
            <person name="Natvig D.O."/>
            <person name="Lalanne C."/>
            <person name="Gautier V."/>
            <person name="Ament-Velasquez S.L."/>
            <person name="Kruys A."/>
            <person name="Hutchinson M.I."/>
            <person name="Powell A.J."/>
            <person name="Barry K."/>
            <person name="Miller A.N."/>
            <person name="Grigoriev I.V."/>
            <person name="Debuchy R."/>
            <person name="Gladieux P."/>
            <person name="Hiltunen Thoren M."/>
            <person name="Johannesson H."/>
        </authorList>
    </citation>
    <scope>NUCLEOTIDE SEQUENCE</scope>
    <source>
        <strain evidence="4">CBS 103.79</strain>
    </source>
</reference>
<dbReference type="GO" id="GO:0016651">
    <property type="term" value="F:oxidoreductase activity, acting on NAD(P)H"/>
    <property type="evidence" value="ECO:0007669"/>
    <property type="project" value="InterPro"/>
</dbReference>
<name>A0AAN6MPF1_9PEZI</name>
<feature type="domain" description="Enoyl reductase (ER)" evidence="3">
    <location>
        <begin position="19"/>
        <end position="340"/>
    </location>
</feature>
<gene>
    <name evidence="4" type="ORF">C8A05DRAFT_42822</name>
</gene>
<dbReference type="Gene3D" id="3.40.50.720">
    <property type="entry name" value="NAD(P)-binding Rossmann-like Domain"/>
    <property type="match status" value="1"/>
</dbReference>
<organism evidence="4 5">
    <name type="scientific">Staphylotrichum tortipilum</name>
    <dbReference type="NCBI Taxonomy" id="2831512"/>
    <lineage>
        <taxon>Eukaryota</taxon>
        <taxon>Fungi</taxon>
        <taxon>Dikarya</taxon>
        <taxon>Ascomycota</taxon>
        <taxon>Pezizomycotina</taxon>
        <taxon>Sordariomycetes</taxon>
        <taxon>Sordariomycetidae</taxon>
        <taxon>Sordariales</taxon>
        <taxon>Chaetomiaceae</taxon>
        <taxon>Staphylotrichum</taxon>
    </lineage>
</organism>
<dbReference type="SMART" id="SM00829">
    <property type="entry name" value="PKS_ER"/>
    <property type="match status" value="1"/>
</dbReference>
<dbReference type="InterPro" id="IPR013149">
    <property type="entry name" value="ADH-like_C"/>
</dbReference>
<dbReference type="EMBL" id="MU855416">
    <property type="protein sequence ID" value="KAK3904046.1"/>
    <property type="molecule type" value="Genomic_DNA"/>
</dbReference>
<sequence>MASSPRNVIYLTPSGPLLKSISNPYAPVDAQSLLLVSYSGINPADIKHATLGLHSSVAGYDMSGVVLCTGPSSPFLPSDRIFGLNPAFPNRPLYMGAHQDYAIAAGRFWYELPGEGPLAADGLFSLLGLGFPDAGIVGEEKQGVVIWGGGSTVGVAAVQLAKAAGHGPVFVTASRKNHKKLKALGADYCFDYKDGDVVEQIREAIRGCGKPVRRALDAVGVGSFSEREEFGRSSPGMAAACLEQEGGVELACVLPVKADARYKLCFATRDPESPLPMARMEDPEKWYGMQEKVMAWVVKNYGEGKYVGCPNITVVKGAEECLEAMVRSAEGKSSLEKIAVEHSL</sequence>
<comment type="similarity">
    <text evidence="1">Belongs to the zinc-containing alcohol dehydrogenase family.</text>
</comment>
<dbReference type="InterPro" id="IPR047122">
    <property type="entry name" value="Trans-enoyl_RdTase-like"/>
</dbReference>